<feature type="region of interest" description="Disordered" evidence="1">
    <location>
        <begin position="129"/>
        <end position="148"/>
    </location>
</feature>
<feature type="compositionally biased region" description="Polar residues" evidence="1">
    <location>
        <begin position="57"/>
        <end position="70"/>
    </location>
</feature>
<feature type="region of interest" description="Disordered" evidence="1">
    <location>
        <begin position="493"/>
        <end position="554"/>
    </location>
</feature>
<evidence type="ECO:0000313" key="3">
    <source>
        <dbReference type="Proteomes" id="UP001392437"/>
    </source>
</evidence>
<name>A0AAW0RCJ2_9PEZI</name>
<dbReference type="EMBL" id="JAQQWP010000001">
    <property type="protein sequence ID" value="KAK8132647.1"/>
    <property type="molecule type" value="Genomic_DNA"/>
</dbReference>
<gene>
    <name evidence="2" type="ORF">PG999_000820</name>
</gene>
<feature type="compositionally biased region" description="Polar residues" evidence="1">
    <location>
        <begin position="513"/>
        <end position="523"/>
    </location>
</feature>
<evidence type="ECO:0000313" key="2">
    <source>
        <dbReference type="EMBL" id="KAK8132647.1"/>
    </source>
</evidence>
<accession>A0AAW0RCJ2</accession>
<feature type="region of interest" description="Disordered" evidence="1">
    <location>
        <begin position="1"/>
        <end position="81"/>
    </location>
</feature>
<comment type="caution">
    <text evidence="2">The sequence shown here is derived from an EMBL/GenBank/DDBJ whole genome shotgun (WGS) entry which is preliminary data.</text>
</comment>
<feature type="region of interest" description="Disordered" evidence="1">
    <location>
        <begin position="165"/>
        <end position="218"/>
    </location>
</feature>
<proteinExistence type="predicted"/>
<organism evidence="2 3">
    <name type="scientific">Apiospora kogelbergensis</name>
    <dbReference type="NCBI Taxonomy" id="1337665"/>
    <lineage>
        <taxon>Eukaryota</taxon>
        <taxon>Fungi</taxon>
        <taxon>Dikarya</taxon>
        <taxon>Ascomycota</taxon>
        <taxon>Pezizomycotina</taxon>
        <taxon>Sordariomycetes</taxon>
        <taxon>Xylariomycetidae</taxon>
        <taxon>Amphisphaeriales</taxon>
        <taxon>Apiosporaceae</taxon>
        <taxon>Apiospora</taxon>
    </lineage>
</organism>
<protein>
    <submittedName>
        <fullName evidence="2">Uncharacterized protein</fullName>
    </submittedName>
</protein>
<dbReference type="Proteomes" id="UP001392437">
    <property type="component" value="Unassembled WGS sequence"/>
</dbReference>
<keyword evidence="3" id="KW-1185">Reference proteome</keyword>
<feature type="compositionally biased region" description="Polar residues" evidence="1">
    <location>
        <begin position="424"/>
        <end position="440"/>
    </location>
</feature>
<feature type="region of interest" description="Disordered" evidence="1">
    <location>
        <begin position="265"/>
        <end position="349"/>
    </location>
</feature>
<sequence>MVSFFGLKLGGDKKKKSGQTNDQHGSQPRKKIDQNTLDDGQFFGNDLTRPGTYAASIYSTTSRPGSSYSTYKPKKSAGQKHSVYTNDTHNLAALSYYDLGSRPATSYAPSFAKGATNFNLQWNDSSTTLEAPPAIKSGRRPSVSSVKSAKLKAWVNPLDVHFGKRDSSASAITPPSQGLRPSPLSRKEDVAAPPLPTAPAVPARNPLRNPPSPPRSISRSIRTTQELDSCFGLHQIAGVGASNVRPASPVSQSTTQANEARPLYPGVFGASSLPSPPLSVSRTSDDASRSSASTWGEPVIQNVSAKRDPVAVGASRQRSLKMKVESTPRIDNTSLPKRPKTSGGYDARRTDRRPAALEFALPSVHVDSGPRSATFGRTQPPADLGRERSATIGRAAGPPPIASVGALDRISKANNPDFRRQSRHQYTTSAVRSSYCSSVYDSPPQSPESPVIPLSGPLANPQPPLPALKAPRYPSESLDYTYDLPDWSALAEDAPQSCDDKSRQGSATRYWPLSSTGRTSQKAPQLPDPRSDSPFGIPSFSRPWAGANARPGTPIKTTEITITTSLRTQSPPKTAPIYGLRNPAIVGDDFGTGFI</sequence>
<dbReference type="AlphaFoldDB" id="A0AAW0RCJ2"/>
<reference evidence="2 3" key="1">
    <citation type="submission" date="2023-01" db="EMBL/GenBank/DDBJ databases">
        <title>Analysis of 21 Apiospora genomes using comparative genomics revels a genus with tremendous synthesis potential of carbohydrate active enzymes and secondary metabolites.</title>
        <authorList>
            <person name="Sorensen T."/>
        </authorList>
    </citation>
    <scope>NUCLEOTIDE SEQUENCE [LARGE SCALE GENOMIC DNA]</scope>
    <source>
        <strain evidence="2 3">CBS 117206</strain>
    </source>
</reference>
<feature type="region of interest" description="Disordered" evidence="1">
    <location>
        <begin position="413"/>
        <end position="472"/>
    </location>
</feature>
<evidence type="ECO:0000256" key="1">
    <source>
        <dbReference type="SAM" id="MobiDB-lite"/>
    </source>
</evidence>